<feature type="domain" description="Glycosyltransferase subfamily 4-like N-terminal" evidence="5">
    <location>
        <begin position="19"/>
        <end position="197"/>
    </location>
</feature>
<keyword evidence="7" id="KW-1185">Reference proteome</keyword>
<feature type="domain" description="Glycosyl transferase family 1" evidence="4">
    <location>
        <begin position="210"/>
        <end position="361"/>
    </location>
</feature>
<dbReference type="InterPro" id="IPR001296">
    <property type="entry name" value="Glyco_trans_1"/>
</dbReference>
<keyword evidence="3 6" id="KW-0808">Transferase</keyword>
<dbReference type="RefSeq" id="WP_092665382.1">
    <property type="nucleotide sequence ID" value="NZ_LT629734.1"/>
</dbReference>
<dbReference type="Pfam" id="PF13439">
    <property type="entry name" value="Glyco_transf_4"/>
    <property type="match status" value="1"/>
</dbReference>
<dbReference type="Gene3D" id="3.40.50.2000">
    <property type="entry name" value="Glycogen Phosphorylase B"/>
    <property type="match status" value="2"/>
</dbReference>
<evidence type="ECO:0000259" key="4">
    <source>
        <dbReference type="Pfam" id="PF00534"/>
    </source>
</evidence>
<dbReference type="STRING" id="684552.SAMN04489719_0355"/>
<evidence type="ECO:0000256" key="1">
    <source>
        <dbReference type="ARBA" id="ARBA00021292"/>
    </source>
</evidence>
<name>A0A1H1L148_9MICO</name>
<proteinExistence type="predicted"/>
<dbReference type="InterPro" id="IPR050194">
    <property type="entry name" value="Glycosyltransferase_grp1"/>
</dbReference>
<dbReference type="PANTHER" id="PTHR45947">
    <property type="entry name" value="SULFOQUINOVOSYL TRANSFERASE SQD2"/>
    <property type="match status" value="1"/>
</dbReference>
<dbReference type="EMBL" id="LT629734">
    <property type="protein sequence ID" value="SDR68253.1"/>
    <property type="molecule type" value="Genomic_DNA"/>
</dbReference>
<dbReference type="PANTHER" id="PTHR45947:SF3">
    <property type="entry name" value="SULFOQUINOVOSYL TRANSFERASE SQD2"/>
    <property type="match status" value="1"/>
</dbReference>
<evidence type="ECO:0000256" key="2">
    <source>
        <dbReference type="ARBA" id="ARBA00022676"/>
    </source>
</evidence>
<dbReference type="GO" id="GO:0016757">
    <property type="term" value="F:glycosyltransferase activity"/>
    <property type="evidence" value="ECO:0007669"/>
    <property type="project" value="UniProtKB-KW"/>
</dbReference>
<gene>
    <name evidence="6" type="ORF">SAMN04489719_0355</name>
</gene>
<protein>
    <recommendedName>
        <fullName evidence="1">D-inositol 3-phosphate glycosyltransferase</fullName>
    </recommendedName>
</protein>
<dbReference type="Pfam" id="PF00534">
    <property type="entry name" value="Glycos_transf_1"/>
    <property type="match status" value="1"/>
</dbReference>
<reference evidence="7" key="1">
    <citation type="submission" date="2016-10" db="EMBL/GenBank/DDBJ databases">
        <authorList>
            <person name="Varghese N."/>
            <person name="Submissions S."/>
        </authorList>
    </citation>
    <scope>NUCLEOTIDE SEQUENCE [LARGE SCALE GENOMIC DNA]</scope>
    <source>
        <strain evidence="7">DSM 22965</strain>
    </source>
</reference>
<evidence type="ECO:0000313" key="7">
    <source>
        <dbReference type="Proteomes" id="UP000199649"/>
    </source>
</evidence>
<evidence type="ECO:0000259" key="5">
    <source>
        <dbReference type="Pfam" id="PF13439"/>
    </source>
</evidence>
<dbReference type="Proteomes" id="UP000199649">
    <property type="component" value="Chromosome I"/>
</dbReference>
<dbReference type="AlphaFoldDB" id="A0A1H1L148"/>
<sequence>MTDRPLRILIATDTFAPDVNGAAKFTTRLAARLTQRGHEVHVVASALGRGRHGTRIEEHEGERFSVHRLRSMLYPGHEWLRFAHPWRMFQNAASLLDALKPDVVHFQSHIILGRAFSLEAKKRGIRVIGTNHLMFENLMDHSNIPQFLQGKTVEWAWQDAATVLGRCDVVTTPTRRSADYLELKTGLEGVHAISCGLPGDEYSPNPERQRGRIVFVGRVTSEKRLDTLVRAVAQLPSDLEWHLDIVGGGDQIDELAALARELHVADRVTLTGFVSDQELRERLRGAEVFAMPSTAELQSIATMEAMATGLPVVAADAMALPHLVTDGVNGWLFRPDDAEDLAEKLERVLRLDDEEYAKLQQHSLQMVAPHDIEATITAFERLYRGEDIADPDTHVEIDD</sequence>
<organism evidence="6 7">
    <name type="scientific">Agrococcus carbonis</name>
    <dbReference type="NCBI Taxonomy" id="684552"/>
    <lineage>
        <taxon>Bacteria</taxon>
        <taxon>Bacillati</taxon>
        <taxon>Actinomycetota</taxon>
        <taxon>Actinomycetes</taxon>
        <taxon>Micrococcales</taxon>
        <taxon>Microbacteriaceae</taxon>
        <taxon>Agrococcus</taxon>
    </lineage>
</organism>
<evidence type="ECO:0000256" key="3">
    <source>
        <dbReference type="ARBA" id="ARBA00022679"/>
    </source>
</evidence>
<dbReference type="GO" id="GO:1901137">
    <property type="term" value="P:carbohydrate derivative biosynthetic process"/>
    <property type="evidence" value="ECO:0007669"/>
    <property type="project" value="UniProtKB-ARBA"/>
</dbReference>
<dbReference type="InterPro" id="IPR028098">
    <property type="entry name" value="Glyco_trans_4-like_N"/>
</dbReference>
<dbReference type="OrthoDB" id="9802525at2"/>
<evidence type="ECO:0000313" key="6">
    <source>
        <dbReference type="EMBL" id="SDR68253.1"/>
    </source>
</evidence>
<keyword evidence="2" id="KW-0328">Glycosyltransferase</keyword>
<dbReference type="SUPFAM" id="SSF53756">
    <property type="entry name" value="UDP-Glycosyltransferase/glycogen phosphorylase"/>
    <property type="match status" value="1"/>
</dbReference>
<accession>A0A1H1L148</accession>